<dbReference type="Gene3D" id="1.10.490.10">
    <property type="entry name" value="Globins"/>
    <property type="match status" value="1"/>
</dbReference>
<dbReference type="GO" id="GO:0020037">
    <property type="term" value="F:heme binding"/>
    <property type="evidence" value="ECO:0007669"/>
    <property type="project" value="InterPro"/>
</dbReference>
<organism evidence="6 7">
    <name type="scientific">Novosphingobium sediminicola</name>
    <dbReference type="NCBI Taxonomy" id="563162"/>
    <lineage>
        <taxon>Bacteria</taxon>
        <taxon>Pseudomonadati</taxon>
        <taxon>Pseudomonadota</taxon>
        <taxon>Alphaproteobacteria</taxon>
        <taxon>Sphingomonadales</taxon>
        <taxon>Sphingomonadaceae</taxon>
        <taxon>Novosphingobium</taxon>
    </lineage>
</organism>
<gene>
    <name evidence="6" type="ORF">GGR38_001396</name>
</gene>
<keyword evidence="7" id="KW-1185">Reference proteome</keyword>
<sequence length="146" mass="15735">MSDEADQIEGEQVARKTPYERLGGREVILAITNRFYDLMESDPAYAKLRAMHAADLGPMRESLAGFLTGWSGGPRDWFASGKCMMSMHRGMPIARETADQWAAAMARAIADVAPADRVMADAMAGVLEEIAGSMVPVEAPVEASAD</sequence>
<evidence type="ECO:0000256" key="4">
    <source>
        <dbReference type="ARBA" id="ARBA00023004"/>
    </source>
</evidence>
<evidence type="ECO:0000313" key="7">
    <source>
        <dbReference type="Proteomes" id="UP000548867"/>
    </source>
</evidence>
<reference evidence="6 7" key="1">
    <citation type="submission" date="2020-08" db="EMBL/GenBank/DDBJ databases">
        <title>Genomic Encyclopedia of Type Strains, Phase IV (KMG-IV): sequencing the most valuable type-strain genomes for metagenomic binning, comparative biology and taxonomic classification.</title>
        <authorList>
            <person name="Goeker M."/>
        </authorList>
    </citation>
    <scope>NUCLEOTIDE SEQUENCE [LARGE SCALE GENOMIC DNA]</scope>
    <source>
        <strain evidence="6 7">DSM 27057</strain>
    </source>
</reference>
<dbReference type="SUPFAM" id="SSF46458">
    <property type="entry name" value="Globin-like"/>
    <property type="match status" value="1"/>
</dbReference>
<accession>A0A7W6CGZ3</accession>
<dbReference type="EMBL" id="JACIDX010000004">
    <property type="protein sequence ID" value="MBB3954469.1"/>
    <property type="molecule type" value="Genomic_DNA"/>
</dbReference>
<dbReference type="AlphaFoldDB" id="A0A7W6CGZ3"/>
<keyword evidence="1" id="KW-0813">Transport</keyword>
<evidence type="ECO:0000313" key="6">
    <source>
        <dbReference type="EMBL" id="MBB3954469.1"/>
    </source>
</evidence>
<dbReference type="InterPro" id="IPR001486">
    <property type="entry name" value="Hemoglobin_trunc"/>
</dbReference>
<protein>
    <submittedName>
        <fullName evidence="6">Hemoglobin</fullName>
    </submittedName>
</protein>
<evidence type="ECO:0000256" key="5">
    <source>
        <dbReference type="PIRSR" id="PIRSR601486-1"/>
    </source>
</evidence>
<dbReference type="InterPro" id="IPR012292">
    <property type="entry name" value="Globin/Proto"/>
</dbReference>
<evidence type="ECO:0000256" key="2">
    <source>
        <dbReference type="ARBA" id="ARBA00022617"/>
    </source>
</evidence>
<keyword evidence="3 5" id="KW-0479">Metal-binding</keyword>
<dbReference type="RefSeq" id="WP_343059016.1">
    <property type="nucleotide sequence ID" value="NZ_JACIDX010000004.1"/>
</dbReference>
<proteinExistence type="predicted"/>
<dbReference type="Proteomes" id="UP000548867">
    <property type="component" value="Unassembled WGS sequence"/>
</dbReference>
<feature type="binding site" description="distal binding residue" evidence="5">
    <location>
        <position position="88"/>
    </location>
    <ligand>
        <name>heme</name>
        <dbReference type="ChEBI" id="CHEBI:30413"/>
    </ligand>
    <ligandPart>
        <name>Fe</name>
        <dbReference type="ChEBI" id="CHEBI:18248"/>
    </ligandPart>
</feature>
<name>A0A7W6CGZ3_9SPHN</name>
<keyword evidence="4 5" id="KW-0408">Iron</keyword>
<dbReference type="GO" id="GO:0046872">
    <property type="term" value="F:metal ion binding"/>
    <property type="evidence" value="ECO:0007669"/>
    <property type="project" value="UniProtKB-KW"/>
</dbReference>
<comment type="caution">
    <text evidence="6">The sequence shown here is derived from an EMBL/GenBank/DDBJ whole genome shotgun (WGS) entry which is preliminary data.</text>
</comment>
<evidence type="ECO:0000256" key="3">
    <source>
        <dbReference type="ARBA" id="ARBA00022723"/>
    </source>
</evidence>
<dbReference type="InterPro" id="IPR009050">
    <property type="entry name" value="Globin-like_sf"/>
</dbReference>
<dbReference type="GO" id="GO:0019825">
    <property type="term" value="F:oxygen binding"/>
    <property type="evidence" value="ECO:0007669"/>
    <property type="project" value="InterPro"/>
</dbReference>
<keyword evidence="2 5" id="KW-0349">Heme</keyword>
<evidence type="ECO:0000256" key="1">
    <source>
        <dbReference type="ARBA" id="ARBA00022448"/>
    </source>
</evidence>
<dbReference type="Pfam" id="PF01152">
    <property type="entry name" value="Bac_globin"/>
    <property type="match status" value="1"/>
</dbReference>